<gene>
    <name evidence="2" type="ORF">DERYTH_LOCUS4364</name>
</gene>
<sequence>MKNLPLRNSLNTTTQHNRIVSLFITTPGGNPLTIILESDLDESTDSNFEWYTSAWKHKDPEYQFNENNSNTDEIIDEVRRQNKIIKEKLKFLSAKCFCLSSKNQPNNPSNPTWNRRRITKSSIQTGGKDNR</sequence>
<feature type="compositionally biased region" description="Polar residues" evidence="1">
    <location>
        <begin position="120"/>
        <end position="131"/>
    </location>
</feature>
<protein>
    <submittedName>
        <fullName evidence="2">26308_t:CDS:1</fullName>
    </submittedName>
</protein>
<comment type="caution">
    <text evidence="2">The sequence shown here is derived from an EMBL/GenBank/DDBJ whole genome shotgun (WGS) entry which is preliminary data.</text>
</comment>
<name>A0A9N9AJR3_9GLOM</name>
<dbReference type="OrthoDB" id="2493416at2759"/>
<accession>A0A9N9AJR3</accession>
<feature type="compositionally biased region" description="Low complexity" evidence="1">
    <location>
        <begin position="101"/>
        <end position="111"/>
    </location>
</feature>
<feature type="region of interest" description="Disordered" evidence="1">
    <location>
        <begin position="101"/>
        <end position="131"/>
    </location>
</feature>
<keyword evidence="3" id="KW-1185">Reference proteome</keyword>
<proteinExistence type="predicted"/>
<evidence type="ECO:0000313" key="3">
    <source>
        <dbReference type="Proteomes" id="UP000789405"/>
    </source>
</evidence>
<organism evidence="2 3">
    <name type="scientific">Dentiscutata erythropus</name>
    <dbReference type="NCBI Taxonomy" id="1348616"/>
    <lineage>
        <taxon>Eukaryota</taxon>
        <taxon>Fungi</taxon>
        <taxon>Fungi incertae sedis</taxon>
        <taxon>Mucoromycota</taxon>
        <taxon>Glomeromycotina</taxon>
        <taxon>Glomeromycetes</taxon>
        <taxon>Diversisporales</taxon>
        <taxon>Gigasporaceae</taxon>
        <taxon>Dentiscutata</taxon>
    </lineage>
</organism>
<dbReference type="EMBL" id="CAJVPY010001667">
    <property type="protein sequence ID" value="CAG8531446.1"/>
    <property type="molecule type" value="Genomic_DNA"/>
</dbReference>
<dbReference type="AlphaFoldDB" id="A0A9N9AJR3"/>
<dbReference type="Proteomes" id="UP000789405">
    <property type="component" value="Unassembled WGS sequence"/>
</dbReference>
<evidence type="ECO:0000313" key="2">
    <source>
        <dbReference type="EMBL" id="CAG8531446.1"/>
    </source>
</evidence>
<reference evidence="2" key="1">
    <citation type="submission" date="2021-06" db="EMBL/GenBank/DDBJ databases">
        <authorList>
            <person name="Kallberg Y."/>
            <person name="Tangrot J."/>
            <person name="Rosling A."/>
        </authorList>
    </citation>
    <scope>NUCLEOTIDE SEQUENCE</scope>
    <source>
        <strain evidence="2">MA453B</strain>
    </source>
</reference>
<evidence type="ECO:0000256" key="1">
    <source>
        <dbReference type="SAM" id="MobiDB-lite"/>
    </source>
</evidence>